<comment type="caution">
    <text evidence="15">The sequence shown here is derived from an EMBL/GenBank/DDBJ whole genome shotgun (WGS) entry which is preliminary data.</text>
</comment>
<feature type="binding site" evidence="12">
    <location>
        <position position="254"/>
    </location>
    <ligand>
        <name>[3Fe-4S] cluster</name>
        <dbReference type="ChEBI" id="CHEBI:21137"/>
    </ligand>
</feature>
<dbReference type="InterPro" id="IPR037148">
    <property type="entry name" value="NiFe-Hase_small_C_sf"/>
</dbReference>
<feature type="binding site" evidence="12">
    <location>
        <position position="227"/>
    </location>
    <ligand>
        <name>[4Fe-4S] cluster</name>
        <dbReference type="ChEBI" id="CHEBI:49883"/>
        <label>2</label>
    </ligand>
</feature>
<name>A0A840UNA4_9BACT</name>
<evidence type="ECO:0000259" key="14">
    <source>
        <dbReference type="Pfam" id="PF14720"/>
    </source>
</evidence>
<accession>A0A840UNA4</accession>
<dbReference type="AlphaFoldDB" id="A0A840UNA4"/>
<evidence type="ECO:0000256" key="4">
    <source>
        <dbReference type="ARBA" id="ARBA00011771"/>
    </source>
</evidence>
<dbReference type="Pfam" id="PF01058">
    <property type="entry name" value="Oxidored_q6"/>
    <property type="match status" value="1"/>
</dbReference>
<comment type="cofactor">
    <cofactor evidence="1">
        <name>[4Fe-4S] cluster</name>
        <dbReference type="ChEBI" id="CHEBI:49883"/>
    </cofactor>
</comment>
<sequence>MRPNLYWLQCGGCSGDTMSMLNADSPNIAEATNSIGLDVLFHPSFSTLTPARHLRLLDELVGGALPLDILCVEGSVITGPNGTGMFETFAGRPKKDLIAELAAQAGLIVAVGTCAAFGGVTRAGDVGGLGLQFAGKDAGGFLGPDFLSREGSPVINLPGCPVHPQVLIGTLSALVVGKRLKLNERNAPLEYYNMLVHQGCTRNEYHEYQIEETDFGQMGCLFFHMGCHGPLAHGPCNKFLWNNRSCKTRSGIPCFGCTEPDFPQDTPFFETPNIVGLPINLPDGVDRPHYLAYKGMAAAAAPERLKHRQPKV</sequence>
<dbReference type="GO" id="GO:0016020">
    <property type="term" value="C:membrane"/>
    <property type="evidence" value="ECO:0007669"/>
    <property type="project" value="TreeGrafter"/>
</dbReference>
<feature type="binding site" evidence="12">
    <location>
        <position position="257"/>
    </location>
    <ligand>
        <name>[3Fe-4S] cluster</name>
        <dbReference type="ChEBI" id="CHEBI:21137"/>
    </ligand>
</feature>
<dbReference type="GO" id="GO:0044569">
    <property type="term" value="C:[Ni-Fe] hydrogenase complex"/>
    <property type="evidence" value="ECO:0007669"/>
    <property type="project" value="TreeGrafter"/>
</dbReference>
<dbReference type="InterPro" id="IPR037024">
    <property type="entry name" value="NiFe_Hase_small_N_sf"/>
</dbReference>
<feature type="binding site" evidence="12">
    <location>
        <position position="197"/>
    </location>
    <ligand>
        <name>[4Fe-4S] cluster</name>
        <dbReference type="ChEBI" id="CHEBI:49883"/>
        <label>2</label>
    </ligand>
</feature>
<keyword evidence="10 12" id="KW-0408">Iron</keyword>
<dbReference type="GO" id="GO:0033748">
    <property type="term" value="F:hydrogenase (acceptor) activity"/>
    <property type="evidence" value="ECO:0007669"/>
    <property type="project" value="UniProtKB-EC"/>
</dbReference>
<evidence type="ECO:0000313" key="16">
    <source>
        <dbReference type="Proteomes" id="UP000539642"/>
    </source>
</evidence>
<dbReference type="PRINTS" id="PR00614">
    <property type="entry name" value="NIHGNASESMLL"/>
</dbReference>
<comment type="similarity">
    <text evidence="3">Belongs to the [NiFe]/[NiFeSe] hydrogenase small subunit family.</text>
</comment>
<feature type="binding site" evidence="12">
    <location>
        <position position="200"/>
    </location>
    <ligand>
        <name>[4Fe-4S] cluster</name>
        <dbReference type="ChEBI" id="CHEBI:49883"/>
        <label>2</label>
    </ligand>
</feature>
<keyword evidence="9 15" id="KW-0560">Oxidoreductase</keyword>
<keyword evidence="5 12" id="KW-0004">4Fe-4S</keyword>
<dbReference type="InterPro" id="IPR001821">
    <property type="entry name" value="NiFe_hydrogenase_ssu"/>
</dbReference>
<dbReference type="PANTHER" id="PTHR30013:SF5">
    <property type="entry name" value="HYDROGENASE SMALL SUBUNIT"/>
    <property type="match status" value="1"/>
</dbReference>
<dbReference type="Gene3D" id="3.40.50.700">
    <property type="entry name" value="NADH:ubiquinone oxidoreductase-like, 20kDa subunit"/>
    <property type="match status" value="1"/>
</dbReference>
<evidence type="ECO:0000256" key="11">
    <source>
        <dbReference type="ARBA" id="ARBA00023014"/>
    </source>
</evidence>
<keyword evidence="12" id="KW-0003">3Fe-4S</keyword>
<evidence type="ECO:0000256" key="5">
    <source>
        <dbReference type="ARBA" id="ARBA00022485"/>
    </source>
</evidence>
<dbReference type="GO" id="GO:0051539">
    <property type="term" value="F:4 iron, 4 sulfur cluster binding"/>
    <property type="evidence" value="ECO:0007669"/>
    <property type="project" value="UniProtKB-KW"/>
</dbReference>
<dbReference type="GO" id="GO:0051538">
    <property type="term" value="F:3 iron, 4 sulfur cluster binding"/>
    <property type="evidence" value="ECO:0007669"/>
    <property type="project" value="UniProtKB-KW"/>
</dbReference>
<keyword evidence="8" id="KW-0574">Periplasm</keyword>
<protein>
    <submittedName>
        <fullName evidence="15">Hydrogenase small subunit</fullName>
        <ecNumber evidence="15">1.12.99.6</ecNumber>
    </submittedName>
</protein>
<keyword evidence="16" id="KW-1185">Reference proteome</keyword>
<dbReference type="GO" id="GO:0009055">
    <property type="term" value="F:electron transfer activity"/>
    <property type="evidence" value="ECO:0007669"/>
    <property type="project" value="TreeGrafter"/>
</dbReference>
<dbReference type="InterPro" id="IPR027394">
    <property type="entry name" value="Cytochrome-c3_hydrogenase_C"/>
</dbReference>
<dbReference type="SUPFAM" id="SSF56770">
    <property type="entry name" value="HydA/Nqo6-like"/>
    <property type="match status" value="1"/>
</dbReference>
<feature type="binding site" evidence="12">
    <location>
        <position position="13"/>
    </location>
    <ligand>
        <name>[4Fe-4S] cluster</name>
        <dbReference type="ChEBI" id="CHEBI:49883"/>
        <label>1</label>
    </ligand>
</feature>
<evidence type="ECO:0000256" key="9">
    <source>
        <dbReference type="ARBA" id="ARBA00023002"/>
    </source>
</evidence>
<proteinExistence type="inferred from homology"/>
<evidence type="ECO:0000256" key="1">
    <source>
        <dbReference type="ARBA" id="ARBA00001966"/>
    </source>
</evidence>
<dbReference type="GO" id="GO:0042597">
    <property type="term" value="C:periplasmic space"/>
    <property type="evidence" value="ECO:0007669"/>
    <property type="project" value="UniProtKB-SubCell"/>
</dbReference>
<feature type="binding site" evidence="12">
    <location>
        <position position="236"/>
    </location>
    <ligand>
        <name>[3Fe-4S] cluster</name>
        <dbReference type="ChEBI" id="CHEBI:21137"/>
    </ligand>
</feature>
<feature type="domain" description="NADH:ubiquinone oxidoreductase-like 20kDa subunit" evidence="13">
    <location>
        <begin position="13"/>
        <end position="174"/>
    </location>
</feature>
<dbReference type="GO" id="GO:0009375">
    <property type="term" value="C:ferredoxin hydrogenase complex"/>
    <property type="evidence" value="ECO:0007669"/>
    <property type="project" value="InterPro"/>
</dbReference>
<evidence type="ECO:0000256" key="7">
    <source>
        <dbReference type="ARBA" id="ARBA00022729"/>
    </source>
</evidence>
<evidence type="ECO:0000256" key="6">
    <source>
        <dbReference type="ARBA" id="ARBA00022723"/>
    </source>
</evidence>
<evidence type="ECO:0000256" key="3">
    <source>
        <dbReference type="ARBA" id="ARBA00006605"/>
    </source>
</evidence>
<feature type="binding site" evidence="12">
    <location>
        <position position="220"/>
    </location>
    <ligand>
        <name>[4Fe-4S] cluster</name>
        <dbReference type="ChEBI" id="CHEBI:49883"/>
        <label>2</label>
    </ligand>
</feature>
<dbReference type="GO" id="GO:0009061">
    <property type="term" value="P:anaerobic respiration"/>
    <property type="evidence" value="ECO:0007669"/>
    <property type="project" value="TreeGrafter"/>
</dbReference>
<dbReference type="PIRSF" id="PIRSF000310">
    <property type="entry name" value="NiFe_hyd_ssu"/>
    <property type="match status" value="1"/>
</dbReference>
<dbReference type="RefSeq" id="WP_183347052.1">
    <property type="nucleotide sequence ID" value="NZ_JACHEO010000001.1"/>
</dbReference>
<feature type="binding site" evidence="12">
    <location>
        <position position="160"/>
    </location>
    <ligand>
        <name>[4Fe-4S] cluster</name>
        <dbReference type="ChEBI" id="CHEBI:49883"/>
        <label>1</label>
    </ligand>
</feature>
<comment type="subunit">
    <text evidence="4">Heterodimer of a large and a small subunit.</text>
</comment>
<evidence type="ECO:0000256" key="12">
    <source>
        <dbReference type="PIRSR" id="PIRSR000310-1"/>
    </source>
</evidence>
<dbReference type="EMBL" id="JACHEO010000001">
    <property type="protein sequence ID" value="MBB5346316.1"/>
    <property type="molecule type" value="Genomic_DNA"/>
</dbReference>
<dbReference type="Gene3D" id="4.10.480.10">
    <property type="entry name" value="Cytochrome-c3 hydrogenase, C-terminal domain"/>
    <property type="match status" value="1"/>
</dbReference>
<feature type="domain" description="Cytochrome-c3 hydrogenase C-terminal" evidence="14">
    <location>
        <begin position="192"/>
        <end position="269"/>
    </location>
</feature>
<dbReference type="Pfam" id="PF14720">
    <property type="entry name" value="NiFe_hyd_SSU_C"/>
    <property type="match status" value="1"/>
</dbReference>
<organism evidence="15 16">
    <name type="scientific">Desulfoprunum benzoelyticum</name>
    <dbReference type="NCBI Taxonomy" id="1506996"/>
    <lineage>
        <taxon>Bacteria</taxon>
        <taxon>Pseudomonadati</taxon>
        <taxon>Thermodesulfobacteriota</taxon>
        <taxon>Desulfobulbia</taxon>
        <taxon>Desulfobulbales</taxon>
        <taxon>Desulfobulbaceae</taxon>
        <taxon>Desulfoprunum</taxon>
    </lineage>
</organism>
<dbReference type="GO" id="GO:0046872">
    <property type="term" value="F:metal ion binding"/>
    <property type="evidence" value="ECO:0007669"/>
    <property type="project" value="UniProtKB-KW"/>
</dbReference>
<dbReference type="InterPro" id="IPR006137">
    <property type="entry name" value="NADH_UbQ_OxRdtase-like_20kDa"/>
</dbReference>
<keyword evidence="7" id="KW-0732">Signal</keyword>
<evidence type="ECO:0000259" key="13">
    <source>
        <dbReference type="Pfam" id="PF01058"/>
    </source>
</evidence>
<dbReference type="GO" id="GO:0008901">
    <property type="term" value="F:ferredoxin hydrogenase activity"/>
    <property type="evidence" value="ECO:0007669"/>
    <property type="project" value="InterPro"/>
</dbReference>
<comment type="subcellular location">
    <subcellularLocation>
        <location evidence="2">Periplasm</location>
    </subcellularLocation>
</comment>
<reference evidence="15 16" key="1">
    <citation type="submission" date="2020-08" db="EMBL/GenBank/DDBJ databases">
        <title>Genomic Encyclopedia of Type Strains, Phase IV (KMG-IV): sequencing the most valuable type-strain genomes for metagenomic binning, comparative biology and taxonomic classification.</title>
        <authorList>
            <person name="Goeker M."/>
        </authorList>
    </citation>
    <scope>NUCLEOTIDE SEQUENCE [LARGE SCALE GENOMIC DNA]</scope>
    <source>
        <strain evidence="15 16">DSM 28570</strain>
    </source>
</reference>
<feature type="binding site" evidence="12">
    <location>
        <position position="114"/>
    </location>
    <ligand>
        <name>[4Fe-4S] cluster</name>
        <dbReference type="ChEBI" id="CHEBI:49883"/>
        <label>1</label>
    </ligand>
</feature>
<evidence type="ECO:0000256" key="8">
    <source>
        <dbReference type="ARBA" id="ARBA00022764"/>
    </source>
</evidence>
<dbReference type="PANTHER" id="PTHR30013">
    <property type="entry name" value="NIFE / NIFESE HYDROGENASE SMALL SUBUNIT FAMILY MEMBER"/>
    <property type="match status" value="1"/>
</dbReference>
<keyword evidence="6 12" id="KW-0479">Metal-binding</keyword>
<gene>
    <name evidence="15" type="ORF">HNQ81_000023</name>
</gene>
<evidence type="ECO:0000256" key="10">
    <source>
        <dbReference type="ARBA" id="ARBA00023004"/>
    </source>
</evidence>
<evidence type="ECO:0000313" key="15">
    <source>
        <dbReference type="EMBL" id="MBB5346316.1"/>
    </source>
</evidence>
<dbReference type="EC" id="1.12.99.6" evidence="15"/>
<keyword evidence="11 12" id="KW-0411">Iron-sulfur</keyword>
<dbReference type="Proteomes" id="UP000539642">
    <property type="component" value="Unassembled WGS sequence"/>
</dbReference>
<evidence type="ECO:0000256" key="2">
    <source>
        <dbReference type="ARBA" id="ARBA00004418"/>
    </source>
</evidence>